<feature type="domain" description="Secretion system C-terminal sorting" evidence="2">
    <location>
        <begin position="182"/>
        <end position="250"/>
    </location>
</feature>
<comment type="caution">
    <text evidence="3">The sequence shown here is derived from an EMBL/GenBank/DDBJ whole genome shotgun (WGS) entry which is preliminary data.</text>
</comment>
<accession>A0A3S0N8R9</accession>
<protein>
    <submittedName>
        <fullName evidence="3">T9SS type A sorting domain-containing protein</fullName>
    </submittedName>
</protein>
<dbReference type="NCBIfam" id="TIGR04183">
    <property type="entry name" value="Por_Secre_tail"/>
    <property type="match status" value="1"/>
</dbReference>
<evidence type="ECO:0000259" key="2">
    <source>
        <dbReference type="Pfam" id="PF18962"/>
    </source>
</evidence>
<evidence type="ECO:0000313" key="4">
    <source>
        <dbReference type="Proteomes" id="UP000276953"/>
    </source>
</evidence>
<proteinExistence type="predicted"/>
<reference evidence="3 4" key="1">
    <citation type="submission" date="2018-12" db="EMBL/GenBank/DDBJ databases">
        <title>Draft Genome Sequence of Chryseobacterium arthrosphaerae strain ED882-96 Isolated from the Blood of a Patient with Liver Cirrhosis in Taiwan.</title>
        <authorList>
            <person name="Lin J.-N."/>
            <person name="Lai C.-H."/>
            <person name="Yang C.-H."/>
            <person name="Huang Y.-H."/>
        </authorList>
    </citation>
    <scope>NUCLEOTIDE SEQUENCE [LARGE SCALE GENOMIC DNA]</scope>
    <source>
        <strain evidence="3 4">ED882-96</strain>
    </source>
</reference>
<name>A0A3S0N8R9_9FLAO</name>
<organism evidence="3 4">
    <name type="scientific">Chryseobacterium arthrosphaerae</name>
    <dbReference type="NCBI Taxonomy" id="651561"/>
    <lineage>
        <taxon>Bacteria</taxon>
        <taxon>Pseudomonadati</taxon>
        <taxon>Bacteroidota</taxon>
        <taxon>Flavobacteriia</taxon>
        <taxon>Flavobacteriales</taxon>
        <taxon>Weeksellaceae</taxon>
        <taxon>Chryseobacterium group</taxon>
        <taxon>Chryseobacterium</taxon>
    </lineage>
</organism>
<dbReference type="EMBL" id="RYFC01000001">
    <property type="protein sequence ID" value="RTZ49885.1"/>
    <property type="molecule type" value="Genomic_DNA"/>
</dbReference>
<dbReference type="InterPro" id="IPR026444">
    <property type="entry name" value="Secre_tail"/>
</dbReference>
<keyword evidence="1" id="KW-0732">Signal</keyword>
<sequence>MATSNQTKANTVAAGYNYFTSACQLISRVEKETASTVSGSVTSKVWVDNAQPGYVARRFEINPTANAAAATGKVTLYFKQSDFDDYNLASSIKLPSSPSDIAAKANLVIEKYEGTSNTGTVASFGTPATVITPDINDVVWNDTYKYWEVSFQTSGFGGYFVKTSSTLGTADIKLNSEVNITPNPAKDFVNVTLGKHTKASVTIYDASGKLVKTVNVNTNSGRIDVSELVKGTYMFTITLNDNQKITKKIIKQ</sequence>
<evidence type="ECO:0000256" key="1">
    <source>
        <dbReference type="ARBA" id="ARBA00022729"/>
    </source>
</evidence>
<evidence type="ECO:0000313" key="3">
    <source>
        <dbReference type="EMBL" id="RTZ49885.1"/>
    </source>
</evidence>
<gene>
    <name evidence="3" type="ORF">EJ377_06895</name>
</gene>
<dbReference type="Proteomes" id="UP000276953">
    <property type="component" value="Unassembled WGS sequence"/>
</dbReference>
<dbReference type="Pfam" id="PF18962">
    <property type="entry name" value="Por_Secre_tail"/>
    <property type="match status" value="1"/>
</dbReference>
<dbReference type="AlphaFoldDB" id="A0A3S0N8R9"/>